<dbReference type="OMA" id="WNSIHSA"/>
<protein>
    <recommendedName>
        <fullName evidence="5">Cullin N-terminal domain-containing protein</fullName>
    </recommendedName>
</protein>
<dbReference type="PANTHER" id="PTHR32428">
    <property type="entry name" value="TARGET OF RAPAMYCIN COMPLEX 2 SUBUNIT BIT61-RELATED"/>
    <property type="match status" value="1"/>
</dbReference>
<dbReference type="Ensembl" id="ENSMMOT00000002829.1">
    <property type="protein sequence ID" value="ENSMMOP00000002784.1"/>
    <property type="gene ID" value="ENSMMOG00000002245.1"/>
</dbReference>
<reference evidence="3" key="1">
    <citation type="submission" date="2025-08" db="UniProtKB">
        <authorList>
            <consortium name="Ensembl"/>
        </authorList>
    </citation>
    <scope>IDENTIFICATION</scope>
</reference>
<dbReference type="Proteomes" id="UP000261620">
    <property type="component" value="Unplaced"/>
</dbReference>
<dbReference type="GO" id="GO:0031932">
    <property type="term" value="C:TORC2 complex"/>
    <property type="evidence" value="ECO:0007669"/>
    <property type="project" value="TreeGrafter"/>
</dbReference>
<feature type="compositionally biased region" description="Polar residues" evidence="2">
    <location>
        <begin position="21"/>
        <end position="33"/>
    </location>
</feature>
<evidence type="ECO:0000313" key="4">
    <source>
        <dbReference type="Proteomes" id="UP000261620"/>
    </source>
</evidence>
<proteinExistence type="inferred from homology"/>
<dbReference type="GO" id="GO:0038203">
    <property type="term" value="P:TORC2 signaling"/>
    <property type="evidence" value="ECO:0007669"/>
    <property type="project" value="TreeGrafter"/>
</dbReference>
<accession>A0A3Q3W301</accession>
<comment type="similarity">
    <text evidence="1">Belongs to the PROTOR family.</text>
</comment>
<dbReference type="InterPro" id="IPR013745">
    <property type="entry name" value="Bit61/PRR5"/>
</dbReference>
<dbReference type="AlphaFoldDB" id="A0A3Q3W301"/>
<name>A0A3Q3W301_MOLML</name>
<feature type="region of interest" description="Disordered" evidence="2">
    <location>
        <begin position="1"/>
        <end position="33"/>
    </location>
</feature>
<dbReference type="STRING" id="94237.ENSMMOP00000002784"/>
<evidence type="ECO:0008006" key="5">
    <source>
        <dbReference type="Google" id="ProtNLM"/>
    </source>
</evidence>
<evidence type="ECO:0000313" key="3">
    <source>
        <dbReference type="Ensembl" id="ENSMMOP00000002784.1"/>
    </source>
</evidence>
<evidence type="ECO:0000256" key="2">
    <source>
        <dbReference type="SAM" id="MobiDB-lite"/>
    </source>
</evidence>
<organism evidence="3 4">
    <name type="scientific">Mola mola</name>
    <name type="common">Ocean sunfish</name>
    <name type="synonym">Tetraodon mola</name>
    <dbReference type="NCBI Taxonomy" id="94237"/>
    <lineage>
        <taxon>Eukaryota</taxon>
        <taxon>Metazoa</taxon>
        <taxon>Chordata</taxon>
        <taxon>Craniata</taxon>
        <taxon>Vertebrata</taxon>
        <taxon>Euteleostomi</taxon>
        <taxon>Actinopterygii</taxon>
        <taxon>Neopterygii</taxon>
        <taxon>Teleostei</taxon>
        <taxon>Neoteleostei</taxon>
        <taxon>Acanthomorphata</taxon>
        <taxon>Eupercaria</taxon>
        <taxon>Tetraodontiformes</taxon>
        <taxon>Molidae</taxon>
        <taxon>Mola</taxon>
    </lineage>
</organism>
<evidence type="ECO:0000256" key="1">
    <source>
        <dbReference type="ARBA" id="ARBA00010453"/>
    </source>
</evidence>
<feature type="compositionally biased region" description="Low complexity" evidence="2">
    <location>
        <begin position="1"/>
        <end position="18"/>
    </location>
</feature>
<dbReference type="PANTHER" id="PTHR32428:SF4">
    <property type="entry name" value="PROLINE-RICH PROTEIN 5"/>
    <property type="match status" value="1"/>
</dbReference>
<keyword evidence="4" id="KW-1185">Reference proteome</keyword>
<sequence>LHSKLRLGSSSSSSLTDLSQDKGTQQRRAGSNATWNSIHSAVISVFQRKEMGENELYTLNEGVRQLLKTELGSFFTEYLQNQLLTKGMVILRDKIRFYEEITGLAGRHMGLLLL</sequence>
<reference evidence="3" key="2">
    <citation type="submission" date="2025-09" db="UniProtKB">
        <authorList>
            <consortium name="Ensembl"/>
        </authorList>
    </citation>
    <scope>IDENTIFICATION</scope>
</reference>